<comment type="caution">
    <text evidence="1">The sequence shown here is derived from an EMBL/GenBank/DDBJ whole genome shotgun (WGS) entry which is preliminary data.</text>
</comment>
<keyword evidence="2" id="KW-1185">Reference proteome</keyword>
<sequence length="91" mass="9820">MNFSMTAGDTKYIEIELNEDAAALNGATLKFGFDDVVKNGTLKGNIFIVKLDPSDTEDKGGFHKYEAEVTDTQGNVSTVVKGGMSIEQNKV</sequence>
<dbReference type="EMBL" id="PIOC01000017">
    <property type="protein sequence ID" value="RDW18055.1"/>
    <property type="molecule type" value="Genomic_DNA"/>
</dbReference>
<evidence type="ECO:0000313" key="1">
    <source>
        <dbReference type="EMBL" id="RDW18055.1"/>
    </source>
</evidence>
<evidence type="ECO:0000313" key="2">
    <source>
        <dbReference type="Proteomes" id="UP000257143"/>
    </source>
</evidence>
<organism evidence="1 2">
    <name type="scientific">Oceanobacillus arenosus</name>
    <dbReference type="NCBI Taxonomy" id="1229153"/>
    <lineage>
        <taxon>Bacteria</taxon>
        <taxon>Bacillati</taxon>
        <taxon>Bacillota</taxon>
        <taxon>Bacilli</taxon>
        <taxon>Bacillales</taxon>
        <taxon>Bacillaceae</taxon>
        <taxon>Oceanobacillus</taxon>
    </lineage>
</organism>
<protein>
    <submittedName>
        <fullName evidence="1">Uncharacterized protein</fullName>
    </submittedName>
</protein>
<dbReference type="AlphaFoldDB" id="A0A3D8PSU1"/>
<gene>
    <name evidence="1" type="ORF">CWR48_10650</name>
</gene>
<reference evidence="2" key="1">
    <citation type="submission" date="2017-11" db="EMBL/GenBank/DDBJ databases">
        <authorList>
            <person name="Zhu W."/>
        </authorList>
    </citation>
    <scope>NUCLEOTIDE SEQUENCE [LARGE SCALE GENOMIC DNA]</scope>
    <source>
        <strain evidence="2">CAU 1183</strain>
    </source>
</reference>
<dbReference type="RefSeq" id="WP_115773236.1">
    <property type="nucleotide sequence ID" value="NZ_PIOC01000017.1"/>
</dbReference>
<proteinExistence type="predicted"/>
<accession>A0A3D8PSU1</accession>
<dbReference type="OrthoDB" id="2625310at2"/>
<dbReference type="Proteomes" id="UP000257143">
    <property type="component" value="Unassembled WGS sequence"/>
</dbReference>
<name>A0A3D8PSU1_9BACI</name>